<dbReference type="PROSITE" id="PS50890">
    <property type="entry name" value="PUA"/>
    <property type="match status" value="1"/>
</dbReference>
<comment type="function">
    <text evidence="8">Catalyzes the transfer of a phosphate group to glutamate to form L-glutamate 5-phosphate.</text>
</comment>
<reference evidence="10 11" key="1">
    <citation type="submission" date="2021-02" db="EMBL/GenBank/DDBJ databases">
        <title>Lysobacter arenosi sp. nov., isolated from soil of gangwondo yeongwol, south Korea.</title>
        <authorList>
            <person name="Kim K.R."/>
            <person name="Kim K.H."/>
            <person name="Jeon C.O."/>
        </authorList>
    </citation>
    <scope>NUCLEOTIDE SEQUENCE [LARGE SCALE GENOMIC DNA]</scope>
    <source>
        <strain evidence="10 11">R7</strain>
    </source>
</reference>
<dbReference type="PANTHER" id="PTHR43654:SF1">
    <property type="entry name" value="ISOPENTENYL PHOSPHATE KINASE"/>
    <property type="match status" value="1"/>
</dbReference>
<keyword evidence="6 8" id="KW-0418">Kinase</keyword>
<dbReference type="PRINTS" id="PR00474">
    <property type="entry name" value="GLU5KINASE"/>
</dbReference>
<comment type="subcellular location">
    <subcellularLocation>
        <location evidence="8">Cytoplasm</location>
    </subcellularLocation>
</comment>
<feature type="binding site" evidence="8">
    <location>
        <position position="72"/>
    </location>
    <ligand>
        <name>substrate</name>
    </ligand>
</feature>
<dbReference type="Pfam" id="PF01472">
    <property type="entry name" value="PUA"/>
    <property type="match status" value="1"/>
</dbReference>
<dbReference type="CDD" id="cd04242">
    <property type="entry name" value="AAK_G5K_ProB"/>
    <property type="match status" value="1"/>
</dbReference>
<dbReference type="InterPro" id="IPR041739">
    <property type="entry name" value="G5K_ProB"/>
</dbReference>
<keyword evidence="1 8" id="KW-0963">Cytoplasm</keyword>
<evidence type="ECO:0000256" key="5">
    <source>
        <dbReference type="ARBA" id="ARBA00022741"/>
    </source>
</evidence>
<dbReference type="InterPro" id="IPR001057">
    <property type="entry name" value="Glu/AcGlu_kinase"/>
</dbReference>
<organism evidence="10 11">
    <name type="scientific">Lysobacter arenosi</name>
    <dbReference type="NCBI Taxonomy" id="2795387"/>
    <lineage>
        <taxon>Bacteria</taxon>
        <taxon>Pseudomonadati</taxon>
        <taxon>Pseudomonadota</taxon>
        <taxon>Gammaproteobacteria</taxon>
        <taxon>Lysobacterales</taxon>
        <taxon>Lysobacteraceae</taxon>
        <taxon>Lysobacter</taxon>
    </lineage>
</organism>
<dbReference type="EMBL" id="CP071517">
    <property type="protein sequence ID" value="QSX75439.1"/>
    <property type="molecule type" value="Genomic_DNA"/>
</dbReference>
<evidence type="ECO:0000259" key="9">
    <source>
        <dbReference type="SMART" id="SM00359"/>
    </source>
</evidence>
<protein>
    <recommendedName>
        <fullName evidence="8">Glutamate 5-kinase</fullName>
        <ecNumber evidence="8">2.7.2.11</ecNumber>
    </recommendedName>
    <alternativeName>
        <fullName evidence="8">Gamma-glutamyl kinase</fullName>
        <shortName evidence="8">GK</shortName>
    </alternativeName>
</protein>
<keyword evidence="11" id="KW-1185">Reference proteome</keyword>
<evidence type="ECO:0000256" key="1">
    <source>
        <dbReference type="ARBA" id="ARBA00022490"/>
    </source>
</evidence>
<feature type="binding site" evidence="8">
    <location>
        <position position="166"/>
    </location>
    <ligand>
        <name>substrate</name>
    </ligand>
</feature>
<comment type="similarity">
    <text evidence="8">Belongs to the glutamate 5-kinase family.</text>
</comment>
<dbReference type="InterPro" id="IPR036974">
    <property type="entry name" value="PUA_sf"/>
</dbReference>
<dbReference type="Proteomes" id="UP000663400">
    <property type="component" value="Chromosome"/>
</dbReference>
<dbReference type="PROSITE" id="PS00902">
    <property type="entry name" value="GLUTAMATE_5_KINASE"/>
    <property type="match status" value="1"/>
</dbReference>
<dbReference type="InterPro" id="IPR001048">
    <property type="entry name" value="Asp/Glu/Uridylate_kinase"/>
</dbReference>
<dbReference type="InterPro" id="IPR005715">
    <property type="entry name" value="Glu_5kinase/COase_Synthase"/>
</dbReference>
<feature type="binding site" evidence="8">
    <location>
        <position position="29"/>
    </location>
    <ligand>
        <name>ATP</name>
        <dbReference type="ChEBI" id="CHEBI:30616"/>
    </ligand>
</feature>
<dbReference type="SUPFAM" id="SSF53633">
    <property type="entry name" value="Carbamate kinase-like"/>
    <property type="match status" value="1"/>
</dbReference>
<feature type="domain" description="PUA" evidence="9">
    <location>
        <begin position="293"/>
        <end position="378"/>
    </location>
</feature>
<comment type="catalytic activity">
    <reaction evidence="8">
        <text>L-glutamate + ATP = L-glutamyl 5-phosphate + ADP</text>
        <dbReference type="Rhea" id="RHEA:14877"/>
        <dbReference type="ChEBI" id="CHEBI:29985"/>
        <dbReference type="ChEBI" id="CHEBI:30616"/>
        <dbReference type="ChEBI" id="CHEBI:58274"/>
        <dbReference type="ChEBI" id="CHEBI:456216"/>
        <dbReference type="EC" id="2.7.2.11"/>
    </reaction>
</comment>
<dbReference type="InterPro" id="IPR015947">
    <property type="entry name" value="PUA-like_sf"/>
</dbReference>
<dbReference type="PANTHER" id="PTHR43654">
    <property type="entry name" value="GLUTAMATE 5-KINASE"/>
    <property type="match status" value="1"/>
</dbReference>
<keyword evidence="4 8" id="KW-0808">Transferase</keyword>
<keyword evidence="2 8" id="KW-0028">Amino-acid biosynthesis</keyword>
<dbReference type="HAMAP" id="MF_00456">
    <property type="entry name" value="ProB"/>
    <property type="match status" value="1"/>
</dbReference>
<evidence type="ECO:0000256" key="7">
    <source>
        <dbReference type="ARBA" id="ARBA00022840"/>
    </source>
</evidence>
<evidence type="ECO:0000313" key="11">
    <source>
        <dbReference type="Proteomes" id="UP000663400"/>
    </source>
</evidence>
<dbReference type="Gene3D" id="2.30.130.10">
    <property type="entry name" value="PUA domain"/>
    <property type="match status" value="1"/>
</dbReference>
<dbReference type="InterPro" id="IPR036393">
    <property type="entry name" value="AceGlu_kinase-like_sf"/>
</dbReference>
<dbReference type="Gene3D" id="3.40.1160.10">
    <property type="entry name" value="Acetylglutamate kinase-like"/>
    <property type="match status" value="2"/>
</dbReference>
<proteinExistence type="inferred from homology"/>
<dbReference type="SMART" id="SM00359">
    <property type="entry name" value="PUA"/>
    <property type="match status" value="1"/>
</dbReference>
<keyword evidence="7 8" id="KW-0067">ATP-binding</keyword>
<sequence>MSTPGSTADNSVRDFQAQPLPRWQRAVLKVGSSLLAGFSDEPDGLDPRYAAGLARFIAQARAQQREVVLVSSGAVAAGRGRIDTGGDSLVLRQALASLGQASLMGFWQQLSDRPVAQVLLTHDDLRNRRRYLNARATLRELLKLGALPIINENDAVAVDELKLGDNDNLAAAVASLVDADLLLIATDIGGLYSAHPQRDPTARAIDRIERITPELLLAASGGAGKLGTGGMRTKLEAAAKATAAGIPTALFCGRNDAVVRALGEGQLHGTLVLAQGDRLRARKQWLRHAPSSGRLLVDAGAVAALHRQGASLLPGGVAGVEGDFRRGDVIEIVATTAGAEPFARGLAQYSATEIGRIARRHSNDIEAVLGFRYGESVIHRDDLVLLVAAHDDETPEVKA</sequence>
<dbReference type="InterPro" id="IPR019797">
    <property type="entry name" value="Glutamate_5-kinase_CS"/>
</dbReference>
<evidence type="ECO:0000256" key="2">
    <source>
        <dbReference type="ARBA" id="ARBA00022605"/>
    </source>
</evidence>
<dbReference type="InterPro" id="IPR002478">
    <property type="entry name" value="PUA"/>
</dbReference>
<feature type="binding site" evidence="8">
    <location>
        <position position="154"/>
    </location>
    <ligand>
        <name>substrate</name>
    </ligand>
</feature>
<dbReference type="InterPro" id="IPR011529">
    <property type="entry name" value="Glu_5kinase"/>
</dbReference>
<name>A0ABX7RDF9_9GAMM</name>
<evidence type="ECO:0000256" key="8">
    <source>
        <dbReference type="HAMAP-Rule" id="MF_00456"/>
    </source>
</evidence>
<feature type="binding site" evidence="8">
    <location>
        <begin position="186"/>
        <end position="187"/>
    </location>
    <ligand>
        <name>ATP</name>
        <dbReference type="ChEBI" id="CHEBI:30616"/>
    </ligand>
</feature>
<dbReference type="CDD" id="cd21157">
    <property type="entry name" value="PUA_G5K"/>
    <property type="match status" value="1"/>
</dbReference>
<evidence type="ECO:0000256" key="3">
    <source>
        <dbReference type="ARBA" id="ARBA00022650"/>
    </source>
</evidence>
<dbReference type="SUPFAM" id="SSF88697">
    <property type="entry name" value="PUA domain-like"/>
    <property type="match status" value="1"/>
</dbReference>
<comment type="pathway">
    <text evidence="8">Amino-acid biosynthesis; L-proline biosynthesis; L-glutamate 5-semialdehyde from L-glutamate: step 1/2.</text>
</comment>
<dbReference type="NCBIfam" id="TIGR01027">
    <property type="entry name" value="proB"/>
    <property type="match status" value="1"/>
</dbReference>
<gene>
    <name evidence="8 10" type="primary">proB</name>
    <name evidence="10" type="ORF">HIV01_002525</name>
</gene>
<accession>A0ABX7RDF9</accession>
<evidence type="ECO:0000313" key="10">
    <source>
        <dbReference type="EMBL" id="QSX75439.1"/>
    </source>
</evidence>
<evidence type="ECO:0000256" key="6">
    <source>
        <dbReference type="ARBA" id="ARBA00022777"/>
    </source>
</evidence>
<keyword evidence="3 8" id="KW-0641">Proline biosynthesis</keyword>
<dbReference type="RefSeq" id="WP_200604709.1">
    <property type="nucleotide sequence ID" value="NZ_CP071517.1"/>
</dbReference>
<keyword evidence="5 8" id="KW-0547">Nucleotide-binding</keyword>
<feature type="binding site" evidence="8">
    <location>
        <begin position="228"/>
        <end position="234"/>
    </location>
    <ligand>
        <name>ATP</name>
        <dbReference type="ChEBI" id="CHEBI:30616"/>
    </ligand>
</feature>
<dbReference type="GO" id="GO:0004349">
    <property type="term" value="F:glutamate 5-kinase activity"/>
    <property type="evidence" value="ECO:0007669"/>
    <property type="project" value="UniProtKB-EC"/>
</dbReference>
<dbReference type="EC" id="2.7.2.11" evidence="8"/>
<dbReference type="Pfam" id="PF00696">
    <property type="entry name" value="AA_kinase"/>
    <property type="match status" value="1"/>
</dbReference>
<evidence type="ECO:0000256" key="4">
    <source>
        <dbReference type="ARBA" id="ARBA00022679"/>
    </source>
</evidence>
<dbReference type="PIRSF" id="PIRSF000729">
    <property type="entry name" value="GK"/>
    <property type="match status" value="1"/>
</dbReference>